<protein>
    <recommendedName>
        <fullName evidence="8">FAD-dependent oxidoreductase 2 FAD binding domain-containing protein</fullName>
    </recommendedName>
</protein>
<comment type="caution">
    <text evidence="6">The sequence shown here is derived from an EMBL/GenBank/DDBJ whole genome shotgun (WGS) entry which is preliminary data.</text>
</comment>
<dbReference type="Proteomes" id="UP000650467">
    <property type="component" value="Unassembled WGS sequence"/>
</dbReference>
<organism evidence="6 7">
    <name type="scientific">Chlamydomonas incerta</name>
    <dbReference type="NCBI Taxonomy" id="51695"/>
    <lineage>
        <taxon>Eukaryota</taxon>
        <taxon>Viridiplantae</taxon>
        <taxon>Chlorophyta</taxon>
        <taxon>core chlorophytes</taxon>
        <taxon>Chlorophyceae</taxon>
        <taxon>CS clade</taxon>
        <taxon>Chlamydomonadales</taxon>
        <taxon>Chlamydomonadaceae</taxon>
        <taxon>Chlamydomonas</taxon>
    </lineage>
</organism>
<dbReference type="SUPFAM" id="SSF51905">
    <property type="entry name" value="FAD/NAD(P)-binding domain"/>
    <property type="match status" value="1"/>
</dbReference>
<feature type="region of interest" description="Disordered" evidence="3">
    <location>
        <begin position="111"/>
        <end position="164"/>
    </location>
</feature>
<keyword evidence="7" id="KW-1185">Reference proteome</keyword>
<feature type="domain" description="FAD-dependent oxidoreductase 2 FAD-binding" evidence="4">
    <location>
        <begin position="247"/>
        <end position="279"/>
    </location>
</feature>
<keyword evidence="1" id="KW-0285">Flavoprotein</keyword>
<evidence type="ECO:0000256" key="2">
    <source>
        <dbReference type="ARBA" id="ARBA00023002"/>
    </source>
</evidence>
<evidence type="ECO:0008006" key="8">
    <source>
        <dbReference type="Google" id="ProtNLM"/>
    </source>
</evidence>
<dbReference type="InterPro" id="IPR049516">
    <property type="entry name" value="FAD-depend_C"/>
</dbReference>
<feature type="domain" description="FAD-dependent protein C-terminal" evidence="5">
    <location>
        <begin position="554"/>
        <end position="716"/>
    </location>
</feature>
<dbReference type="PANTHER" id="PTHR42842:SF3">
    <property type="entry name" value="FAD_NAD(P)-BINDING OXIDOREDUCTASE FAMILY PROTEIN"/>
    <property type="match status" value="1"/>
</dbReference>
<dbReference type="OrthoDB" id="2690153at2759"/>
<accession>A0A835SS73</accession>
<reference evidence="6" key="1">
    <citation type="journal article" date="2020" name="bioRxiv">
        <title>Comparative genomics of Chlamydomonas.</title>
        <authorList>
            <person name="Craig R.J."/>
            <person name="Hasan A.R."/>
            <person name="Ness R.W."/>
            <person name="Keightley P.D."/>
        </authorList>
    </citation>
    <scope>NUCLEOTIDE SEQUENCE</scope>
    <source>
        <strain evidence="6">SAG 7.73</strain>
    </source>
</reference>
<feature type="region of interest" description="Disordered" evidence="3">
    <location>
        <begin position="1"/>
        <end position="59"/>
    </location>
</feature>
<evidence type="ECO:0000256" key="1">
    <source>
        <dbReference type="ARBA" id="ARBA00022630"/>
    </source>
</evidence>
<dbReference type="PRINTS" id="PR00411">
    <property type="entry name" value="PNDRDTASEI"/>
</dbReference>
<dbReference type="InterPro" id="IPR003953">
    <property type="entry name" value="FAD-dep_OxRdtase_2_FAD-bd"/>
</dbReference>
<feature type="compositionally biased region" description="Low complexity" evidence="3">
    <location>
        <begin position="147"/>
        <end position="159"/>
    </location>
</feature>
<sequence>MAAGAPVADAARPPAGGGRAEGVGPRGERVSHQDQPQQQQQQQQLQQPQQHHTGDGGAWRIYGVSVPAWKDPGKDDISVHPALHEAVCWRLGCPPARLPAAAIKLVRKSFDARKAQDSRGGRSDGGGRGGGRGGRDRFSSGRGGRAGSSRGSSSGSSSRGVGGDGHISSSKSFVYVVDVAADAVAAAGVAAYKLVPRSGQLERVGLEESADDLAAAAAAAVRRQLQLASSPPPVGAAAERLRRADPVVVVGSGPAGLFAALSLAEAGARVVLLERGQAVEQRGRDIGAFIVRRRLDPDSNLCYGEGGAGTWSDGKLTTRIGRNADPVRRVLQALVDFGAPESILVAGKPHLGTDALVRILKRFRAHLQAAGVEVRFGAQVKELVVQRGRCEGVRLTNGDEIRSSGVVLAVGHSARPLYRTLSAAGVHLTAKPFAVGFRIEHPQSLIDEIQYGAEDAAVVMRGKGRLPVADYSLVAEVMDRLTTPAAAAAAARAGVAAPWSESADGNAAQALRAAAAASPGIAPPVDGGADCAAEPSGSEGGGAMGEAANPFSSASSSDKRGVYSFCMCPGGQIVSTSTNEQELCLNGMSFSRRNSIWANAALVVAVRPSDWAHLEQQHGALAGMELQLEYERAGAAMGGFNFTAPVQRVTDFMSGDLSVGPLPSSSYRLGVLSAPLHELYAPPLTEALRQALRRFDRRLRGFVTEEALLHGVETRTSAPVRMDRDTATCQSVSMPGLFPAGEGAGYAGGIMSAAVDGLRVGEAVAAHLLALAD</sequence>
<name>A0A835SS73_CHLIN</name>
<dbReference type="EMBL" id="JAEHOC010000053">
    <property type="protein sequence ID" value="KAG2425705.1"/>
    <property type="molecule type" value="Genomic_DNA"/>
</dbReference>
<dbReference type="InterPro" id="IPR028348">
    <property type="entry name" value="FAD-binding_protein"/>
</dbReference>
<proteinExistence type="predicted"/>
<dbReference type="InterPro" id="IPR036188">
    <property type="entry name" value="FAD/NAD-bd_sf"/>
</dbReference>
<feature type="compositionally biased region" description="Low complexity" evidence="3">
    <location>
        <begin position="33"/>
        <end position="50"/>
    </location>
</feature>
<dbReference type="Pfam" id="PF00890">
    <property type="entry name" value="FAD_binding_2"/>
    <property type="match status" value="1"/>
</dbReference>
<dbReference type="Gene3D" id="3.50.50.60">
    <property type="entry name" value="FAD/NAD(P)-binding domain"/>
    <property type="match status" value="2"/>
</dbReference>
<evidence type="ECO:0000256" key="3">
    <source>
        <dbReference type="SAM" id="MobiDB-lite"/>
    </source>
</evidence>
<dbReference type="Pfam" id="PF21688">
    <property type="entry name" value="FAD-depend_C"/>
    <property type="match status" value="2"/>
</dbReference>
<feature type="compositionally biased region" description="Gly residues" evidence="3">
    <location>
        <begin position="15"/>
        <end position="25"/>
    </location>
</feature>
<feature type="region of interest" description="Disordered" evidence="3">
    <location>
        <begin position="527"/>
        <end position="552"/>
    </location>
</feature>
<feature type="compositionally biased region" description="Gly residues" evidence="3">
    <location>
        <begin position="123"/>
        <end position="132"/>
    </location>
</feature>
<gene>
    <name evidence="6" type="ORF">HXX76_013547</name>
</gene>
<evidence type="ECO:0000313" key="6">
    <source>
        <dbReference type="EMBL" id="KAG2425705.1"/>
    </source>
</evidence>
<feature type="compositionally biased region" description="Low complexity" evidence="3">
    <location>
        <begin position="1"/>
        <end position="14"/>
    </location>
</feature>
<dbReference type="GO" id="GO:0016491">
    <property type="term" value="F:oxidoreductase activity"/>
    <property type="evidence" value="ECO:0007669"/>
    <property type="project" value="UniProtKB-KW"/>
</dbReference>
<evidence type="ECO:0000313" key="7">
    <source>
        <dbReference type="Proteomes" id="UP000650467"/>
    </source>
</evidence>
<dbReference type="AlphaFoldDB" id="A0A835SS73"/>
<dbReference type="PANTHER" id="PTHR42842">
    <property type="entry name" value="FAD/NAD(P)-BINDING OXIDOREDUCTASE"/>
    <property type="match status" value="1"/>
</dbReference>
<feature type="compositionally biased region" description="Basic and acidic residues" evidence="3">
    <location>
        <begin position="111"/>
        <end position="122"/>
    </location>
</feature>
<keyword evidence="2" id="KW-0560">Oxidoreductase</keyword>
<evidence type="ECO:0000259" key="4">
    <source>
        <dbReference type="Pfam" id="PF00890"/>
    </source>
</evidence>
<evidence type="ECO:0000259" key="5">
    <source>
        <dbReference type="Pfam" id="PF21688"/>
    </source>
</evidence>
<feature type="domain" description="FAD-dependent protein C-terminal" evidence="5">
    <location>
        <begin position="432"/>
        <end position="477"/>
    </location>
</feature>